<dbReference type="InterPro" id="IPR013249">
    <property type="entry name" value="RNA_pol_sigma70_r4_t2"/>
</dbReference>
<organism evidence="8 9">
    <name type="scientific">Conyzicola nivalis</name>
    <dbReference type="NCBI Taxonomy" id="1477021"/>
    <lineage>
        <taxon>Bacteria</taxon>
        <taxon>Bacillati</taxon>
        <taxon>Actinomycetota</taxon>
        <taxon>Actinomycetes</taxon>
        <taxon>Micrococcales</taxon>
        <taxon>Microbacteriaceae</taxon>
        <taxon>Conyzicola</taxon>
    </lineage>
</organism>
<dbReference type="NCBIfam" id="TIGR02937">
    <property type="entry name" value="sigma70-ECF"/>
    <property type="match status" value="1"/>
</dbReference>
<evidence type="ECO:0000256" key="1">
    <source>
        <dbReference type="ARBA" id="ARBA00010641"/>
    </source>
</evidence>
<dbReference type="GO" id="GO:0003677">
    <property type="term" value="F:DNA binding"/>
    <property type="evidence" value="ECO:0007669"/>
    <property type="project" value="InterPro"/>
</dbReference>
<keyword evidence="9" id="KW-1185">Reference proteome</keyword>
<evidence type="ECO:0000256" key="3">
    <source>
        <dbReference type="ARBA" id="ARBA00023015"/>
    </source>
</evidence>
<feature type="domain" description="RNA polymerase sigma-70 region 2" evidence="6">
    <location>
        <begin position="16"/>
        <end position="77"/>
    </location>
</feature>
<dbReference type="SUPFAM" id="SSF54427">
    <property type="entry name" value="NTF2-like"/>
    <property type="match status" value="1"/>
</dbReference>
<gene>
    <name evidence="8" type="ORF">GCM10010979_05140</name>
</gene>
<dbReference type="Pfam" id="PF04542">
    <property type="entry name" value="Sigma70_r2"/>
    <property type="match status" value="1"/>
</dbReference>
<comment type="similarity">
    <text evidence="1">Belongs to the sigma-70 factor family. ECF subfamily.</text>
</comment>
<evidence type="ECO:0000256" key="2">
    <source>
        <dbReference type="ARBA" id="ARBA00011344"/>
    </source>
</evidence>
<feature type="domain" description="RNA polymerase sigma factor 70 region 4 type 2" evidence="7">
    <location>
        <begin position="113"/>
        <end position="164"/>
    </location>
</feature>
<dbReference type="InterPro" id="IPR013325">
    <property type="entry name" value="RNA_pol_sigma_r2"/>
</dbReference>
<dbReference type="GO" id="GO:0016987">
    <property type="term" value="F:sigma factor activity"/>
    <property type="evidence" value="ECO:0007669"/>
    <property type="project" value="UniProtKB-KW"/>
</dbReference>
<dbReference type="InterPro" id="IPR014303">
    <property type="entry name" value="RNA_pol_sigma-70_ECF"/>
</dbReference>
<evidence type="ECO:0000259" key="6">
    <source>
        <dbReference type="Pfam" id="PF04542"/>
    </source>
</evidence>
<comment type="caution">
    <text evidence="8">The sequence shown here is derived from an EMBL/GenBank/DDBJ whole genome shotgun (WGS) entry which is preliminary data.</text>
</comment>
<evidence type="ECO:0000313" key="9">
    <source>
        <dbReference type="Proteomes" id="UP000606922"/>
    </source>
</evidence>
<accession>A0A916SCD4</accession>
<evidence type="ECO:0000256" key="5">
    <source>
        <dbReference type="ARBA" id="ARBA00023163"/>
    </source>
</evidence>
<evidence type="ECO:0000313" key="8">
    <source>
        <dbReference type="EMBL" id="GGA93543.1"/>
    </source>
</evidence>
<keyword evidence="5" id="KW-0804">Transcription</keyword>
<protein>
    <submittedName>
        <fullName evidence="8">RNA polymerase sigma24 factor</fullName>
    </submittedName>
</protein>
<dbReference type="InterPro" id="IPR007627">
    <property type="entry name" value="RNA_pol_sigma70_r2"/>
</dbReference>
<dbReference type="EMBL" id="BMGB01000001">
    <property type="protein sequence ID" value="GGA93543.1"/>
    <property type="molecule type" value="Genomic_DNA"/>
</dbReference>
<comment type="subunit">
    <text evidence="2">Interacts transiently with the RNA polymerase catalytic core formed by RpoA, RpoB, RpoC and RpoZ (2 alpha, 1 beta, 1 beta' and 1 omega subunit) to form the RNA polymerase holoenzyme that can initiate transcription.</text>
</comment>
<dbReference type="Pfam" id="PF08281">
    <property type="entry name" value="Sigma70_r4_2"/>
    <property type="match status" value="1"/>
</dbReference>
<dbReference type="AlphaFoldDB" id="A0A916SCD4"/>
<keyword evidence="3" id="KW-0805">Transcription regulation</keyword>
<dbReference type="InterPro" id="IPR032710">
    <property type="entry name" value="NTF2-like_dom_sf"/>
</dbReference>
<dbReference type="InterPro" id="IPR036388">
    <property type="entry name" value="WH-like_DNA-bd_sf"/>
</dbReference>
<dbReference type="PANTHER" id="PTHR30173:SF36">
    <property type="entry name" value="ECF RNA POLYMERASE SIGMA FACTOR SIGJ"/>
    <property type="match status" value="1"/>
</dbReference>
<dbReference type="InterPro" id="IPR013324">
    <property type="entry name" value="RNA_pol_sigma_r3/r4-like"/>
</dbReference>
<dbReference type="Gene3D" id="1.10.1740.10">
    <property type="match status" value="1"/>
</dbReference>
<reference evidence="8" key="2">
    <citation type="submission" date="2020-09" db="EMBL/GenBank/DDBJ databases">
        <authorList>
            <person name="Sun Q."/>
            <person name="Zhou Y."/>
        </authorList>
    </citation>
    <scope>NUCLEOTIDE SEQUENCE</scope>
    <source>
        <strain evidence="8">CGMCC 1.12813</strain>
    </source>
</reference>
<dbReference type="NCBIfam" id="TIGR02957">
    <property type="entry name" value="SigX4"/>
    <property type="match status" value="1"/>
</dbReference>
<proteinExistence type="inferred from homology"/>
<keyword evidence="4" id="KW-0731">Sigma factor</keyword>
<reference evidence="8" key="1">
    <citation type="journal article" date="2014" name="Int. J. Syst. Evol. Microbiol.">
        <title>Complete genome sequence of Corynebacterium casei LMG S-19264T (=DSM 44701T), isolated from a smear-ripened cheese.</title>
        <authorList>
            <consortium name="US DOE Joint Genome Institute (JGI-PGF)"/>
            <person name="Walter F."/>
            <person name="Albersmeier A."/>
            <person name="Kalinowski J."/>
            <person name="Ruckert C."/>
        </authorList>
    </citation>
    <scope>NUCLEOTIDE SEQUENCE</scope>
    <source>
        <strain evidence="8">CGMCC 1.12813</strain>
    </source>
</reference>
<evidence type="ECO:0000256" key="4">
    <source>
        <dbReference type="ARBA" id="ARBA00023082"/>
    </source>
</evidence>
<dbReference type="InterPro" id="IPR014284">
    <property type="entry name" value="RNA_pol_sigma-70_dom"/>
</dbReference>
<dbReference type="SUPFAM" id="SSF88659">
    <property type="entry name" value="Sigma3 and sigma4 domains of RNA polymerase sigma factors"/>
    <property type="match status" value="1"/>
</dbReference>
<dbReference type="Gene3D" id="3.10.450.50">
    <property type="match status" value="1"/>
</dbReference>
<name>A0A916SCD4_9MICO</name>
<sequence length="295" mass="32186">MSHAADSDLDDAVEAFQRVRRRLFGIAYRMLGSVSEAEDIVQEAWLRWQSTDRTLVRSPEAFLMTTTTRLAITAATTARVRHEVYVGPWLPEPVSTTDDPALGAESAETLAVAVLLMLERLTPTERAVYVLREAFEYPFAQIAEVLETSESNARQIGRRARLHLAEERHEPVSDSEHDRLLEALLAAMRLGDLESLEAVLAEDVVSISDGGGVVSASRRPVVGRDHVGRFLAGVVRKARAGFRIDVVKVNSRSSALISYDDEPAVVISIDGSAAGIEGIYVVANPTKLQGLGVAR</sequence>
<dbReference type="Gene3D" id="1.10.10.10">
    <property type="entry name" value="Winged helix-like DNA-binding domain superfamily/Winged helix DNA-binding domain"/>
    <property type="match status" value="1"/>
</dbReference>
<dbReference type="NCBIfam" id="NF007214">
    <property type="entry name" value="PRK09636.1"/>
    <property type="match status" value="1"/>
</dbReference>
<dbReference type="InterPro" id="IPR052704">
    <property type="entry name" value="ECF_Sigma-70_Domain"/>
</dbReference>
<dbReference type="Proteomes" id="UP000606922">
    <property type="component" value="Unassembled WGS sequence"/>
</dbReference>
<dbReference type="GO" id="GO:0006352">
    <property type="term" value="P:DNA-templated transcription initiation"/>
    <property type="evidence" value="ECO:0007669"/>
    <property type="project" value="InterPro"/>
</dbReference>
<dbReference type="SUPFAM" id="SSF88946">
    <property type="entry name" value="Sigma2 domain of RNA polymerase sigma factors"/>
    <property type="match status" value="1"/>
</dbReference>
<dbReference type="PANTHER" id="PTHR30173">
    <property type="entry name" value="SIGMA 19 FACTOR"/>
    <property type="match status" value="1"/>
</dbReference>
<dbReference type="RefSeq" id="WP_229732970.1">
    <property type="nucleotide sequence ID" value="NZ_BMGB01000001.1"/>
</dbReference>
<evidence type="ECO:0000259" key="7">
    <source>
        <dbReference type="Pfam" id="PF08281"/>
    </source>
</evidence>